<keyword evidence="3 5" id="KW-0067">ATP-binding</keyword>
<keyword evidence="2 5" id="KW-0547">Nucleotide-binding</keyword>
<evidence type="ECO:0000256" key="3">
    <source>
        <dbReference type="ARBA" id="ARBA00022840"/>
    </source>
</evidence>
<dbReference type="InterPro" id="IPR006336">
    <property type="entry name" value="GCS2"/>
</dbReference>
<dbReference type="GO" id="GO:0005524">
    <property type="term" value="F:ATP binding"/>
    <property type="evidence" value="ECO:0007669"/>
    <property type="project" value="UniProtKB-KW"/>
</dbReference>
<dbReference type="PANTHER" id="PTHR36510">
    <property type="entry name" value="GLUTAMATE--CYSTEINE LIGASE 2-RELATED"/>
    <property type="match status" value="1"/>
</dbReference>
<dbReference type="GO" id="GO:0004357">
    <property type="term" value="F:glutamate-cysteine ligase activity"/>
    <property type="evidence" value="ECO:0007669"/>
    <property type="project" value="UniProtKB-EC"/>
</dbReference>
<proteinExistence type="inferred from homology"/>
<dbReference type="InterPro" id="IPR014746">
    <property type="entry name" value="Gln_synth/guanido_kin_cat_dom"/>
</dbReference>
<reference evidence="6" key="1">
    <citation type="submission" date="2021-01" db="EMBL/GenBank/DDBJ databases">
        <title>Whole genome shotgun sequence of Actinocatenispora rupis NBRC 107355.</title>
        <authorList>
            <person name="Komaki H."/>
            <person name="Tamura T."/>
        </authorList>
    </citation>
    <scope>NUCLEOTIDE SEQUENCE</scope>
    <source>
        <strain evidence="6">NBRC 107355</strain>
    </source>
</reference>
<dbReference type="EMBL" id="BOMB01000019">
    <property type="protein sequence ID" value="GID12444.1"/>
    <property type="molecule type" value="Genomic_DNA"/>
</dbReference>
<comment type="caution">
    <text evidence="6">The sequence shown here is derived from an EMBL/GenBank/DDBJ whole genome shotgun (WGS) entry which is preliminary data.</text>
</comment>
<comment type="catalytic activity">
    <reaction evidence="4 5">
        <text>L-cysteine + L-glutamate + ATP = gamma-L-glutamyl-L-cysteine + ADP + phosphate + H(+)</text>
        <dbReference type="Rhea" id="RHEA:13285"/>
        <dbReference type="ChEBI" id="CHEBI:15378"/>
        <dbReference type="ChEBI" id="CHEBI:29985"/>
        <dbReference type="ChEBI" id="CHEBI:30616"/>
        <dbReference type="ChEBI" id="CHEBI:35235"/>
        <dbReference type="ChEBI" id="CHEBI:43474"/>
        <dbReference type="ChEBI" id="CHEBI:58173"/>
        <dbReference type="ChEBI" id="CHEBI:456216"/>
        <dbReference type="EC" id="6.3.2.2"/>
    </reaction>
</comment>
<keyword evidence="1 5" id="KW-0436">Ligase</keyword>
<sequence>MAELATLGVEEEFLLVDPGTRRPVPAADRVLAACPTTRAELKRELLRSQVEAASGVCTEAADLHAQLVEARSALAGAARRCGVRLVSVGVPVLPGRTEPTSGDRFERIQRYYAGVVRDYQACGCHVHVGVPDHDTAVAVLDRIGPWLPTLLALSANSPFHDGDDTGYASWRAVLQFRFPGFGIAPTFGTAERYDAAVDRLVDCGVLVDRHMSFWLARRSEHLPTVELRAADAAGTVEESVLLAVLARALVRTAQRDAAAGRPAPQLPGEVAAAAVWSAARYGLDGPGVATGRGVRVAAGELLDALVRHVGAALADAGDQDLVTRTLARLRRSGTGAGRLRRAARGLGVAGSVDWLVTQTAGR</sequence>
<evidence type="ECO:0000313" key="6">
    <source>
        <dbReference type="EMBL" id="GID12444.1"/>
    </source>
</evidence>
<protein>
    <recommendedName>
        <fullName evidence="5">Putative glutamate--cysteine ligase 2</fullName>
        <ecNumber evidence="5">6.3.2.2</ecNumber>
    </recommendedName>
    <alternativeName>
        <fullName evidence="5">Gamma-glutamylcysteine synthetase 2</fullName>
        <shortName evidence="5">GCS 2</shortName>
        <shortName evidence="5">Gamma-GCS 2</shortName>
    </alternativeName>
</protein>
<dbReference type="HAMAP" id="MF_01609">
    <property type="entry name" value="Glu_cys_ligase_2"/>
    <property type="match status" value="1"/>
</dbReference>
<dbReference type="EC" id="6.3.2.2" evidence="5"/>
<comment type="function">
    <text evidence="5">ATP-dependent carboxylate-amine ligase which exhibits weak glutamate--cysteine ligase activity.</text>
</comment>
<evidence type="ECO:0000256" key="2">
    <source>
        <dbReference type="ARBA" id="ARBA00022741"/>
    </source>
</evidence>
<accession>A0A8J3J9A3</accession>
<evidence type="ECO:0000256" key="4">
    <source>
        <dbReference type="ARBA" id="ARBA00048819"/>
    </source>
</evidence>
<comment type="similarity">
    <text evidence="5">Belongs to the glutamate--cysteine ligase type 2 family. YbdK subfamily.</text>
</comment>
<evidence type="ECO:0000313" key="7">
    <source>
        <dbReference type="Proteomes" id="UP000612808"/>
    </source>
</evidence>
<dbReference type="GO" id="GO:0042398">
    <property type="term" value="P:modified amino acid biosynthetic process"/>
    <property type="evidence" value="ECO:0007669"/>
    <property type="project" value="InterPro"/>
</dbReference>
<dbReference type="SUPFAM" id="SSF55931">
    <property type="entry name" value="Glutamine synthetase/guanido kinase"/>
    <property type="match status" value="1"/>
</dbReference>
<name>A0A8J3J9A3_9ACTN</name>
<evidence type="ECO:0000256" key="1">
    <source>
        <dbReference type="ARBA" id="ARBA00022598"/>
    </source>
</evidence>
<dbReference type="NCBIfam" id="TIGR02050">
    <property type="entry name" value="gshA_cyan_rel"/>
    <property type="match status" value="1"/>
</dbReference>
<organism evidence="6 7">
    <name type="scientific">Actinocatenispora rupis</name>
    <dbReference type="NCBI Taxonomy" id="519421"/>
    <lineage>
        <taxon>Bacteria</taxon>
        <taxon>Bacillati</taxon>
        <taxon>Actinomycetota</taxon>
        <taxon>Actinomycetes</taxon>
        <taxon>Micromonosporales</taxon>
        <taxon>Micromonosporaceae</taxon>
        <taxon>Actinocatenispora</taxon>
    </lineage>
</organism>
<dbReference type="Proteomes" id="UP000612808">
    <property type="component" value="Unassembled WGS sequence"/>
</dbReference>
<keyword evidence="7" id="KW-1185">Reference proteome</keyword>
<dbReference type="PANTHER" id="PTHR36510:SF1">
    <property type="entry name" value="GLUTAMATE--CYSTEINE LIGASE 2-RELATED"/>
    <property type="match status" value="1"/>
</dbReference>
<dbReference type="InterPro" id="IPR050141">
    <property type="entry name" value="GCL_type2/YbdK_subfam"/>
</dbReference>
<dbReference type="Gene3D" id="3.30.590.20">
    <property type="match status" value="1"/>
</dbReference>
<dbReference type="InterPro" id="IPR011793">
    <property type="entry name" value="YbdK"/>
</dbReference>
<evidence type="ECO:0000256" key="5">
    <source>
        <dbReference type="HAMAP-Rule" id="MF_01609"/>
    </source>
</evidence>
<dbReference type="Pfam" id="PF04107">
    <property type="entry name" value="GCS2"/>
    <property type="match status" value="1"/>
</dbReference>
<dbReference type="NCBIfam" id="NF010041">
    <property type="entry name" value="PRK13517.1-1"/>
    <property type="match status" value="1"/>
</dbReference>
<dbReference type="AlphaFoldDB" id="A0A8J3J9A3"/>
<gene>
    <name evidence="6" type="primary">ybdK</name>
    <name evidence="6" type="ORF">Aru02nite_33330</name>
</gene>
<dbReference type="RefSeq" id="WP_203658424.1">
    <property type="nucleotide sequence ID" value="NZ_BAAAZM010000013.1"/>
</dbReference>